<keyword evidence="1" id="KW-0812">Transmembrane</keyword>
<sequence>MIGAFLVVLSIALLWVFLPRNGQSHRWMELPFFETGVPLVIIMAFSAGLTMVIDRIF</sequence>
<evidence type="ECO:0000256" key="1">
    <source>
        <dbReference type="SAM" id="Phobius"/>
    </source>
</evidence>
<dbReference type="Proteomes" id="UP000183174">
    <property type="component" value="Unassembled WGS sequence"/>
</dbReference>
<gene>
    <name evidence="2" type="ORF">GA0061099_1002837</name>
</gene>
<name>A0A1C3UX20_9BRAD</name>
<feature type="transmembrane region" description="Helical" evidence="1">
    <location>
        <begin position="32"/>
        <end position="53"/>
    </location>
</feature>
<evidence type="ECO:0000313" key="3">
    <source>
        <dbReference type="Proteomes" id="UP000183174"/>
    </source>
</evidence>
<proteinExistence type="predicted"/>
<dbReference type="GeneID" id="93180375"/>
<reference evidence="2 3" key="1">
    <citation type="submission" date="2016-08" db="EMBL/GenBank/DDBJ databases">
        <authorList>
            <person name="Seilhamer J.J."/>
        </authorList>
    </citation>
    <scope>NUCLEOTIDE SEQUENCE [LARGE SCALE GENOMIC DNA]</scope>
    <source>
        <strain evidence="2 3">CCBAU 10071</strain>
    </source>
</reference>
<evidence type="ECO:0000313" key="2">
    <source>
        <dbReference type="EMBL" id="SCB20076.1"/>
    </source>
</evidence>
<organism evidence="2 3">
    <name type="scientific">Bradyrhizobium yuanmingense</name>
    <dbReference type="NCBI Taxonomy" id="108015"/>
    <lineage>
        <taxon>Bacteria</taxon>
        <taxon>Pseudomonadati</taxon>
        <taxon>Pseudomonadota</taxon>
        <taxon>Alphaproteobacteria</taxon>
        <taxon>Hyphomicrobiales</taxon>
        <taxon>Nitrobacteraceae</taxon>
        <taxon>Bradyrhizobium</taxon>
    </lineage>
</organism>
<keyword evidence="1" id="KW-1133">Transmembrane helix</keyword>
<accession>A0A1C3UX20</accession>
<dbReference type="EMBL" id="FMAE01000002">
    <property type="protein sequence ID" value="SCB20076.1"/>
    <property type="molecule type" value="Genomic_DNA"/>
</dbReference>
<dbReference type="RefSeq" id="WP_157785976.1">
    <property type="nucleotide sequence ID" value="NZ_CP104173.1"/>
</dbReference>
<protein>
    <submittedName>
        <fullName evidence="2">Uncharacterized protein</fullName>
    </submittedName>
</protein>
<keyword evidence="1" id="KW-0472">Membrane</keyword>
<dbReference type="AlphaFoldDB" id="A0A1C3UX20"/>